<dbReference type="KEGG" id="adv:DJ533_08190"/>
<dbReference type="OrthoDB" id="9799053at2"/>
<dbReference type="InterPro" id="IPR008579">
    <property type="entry name" value="UGlyAH_Cupin_dom"/>
</dbReference>
<name>A0A2S2FC54_9GAMM</name>
<gene>
    <name evidence="2" type="ORF">DJ533_08190</name>
</gene>
<reference evidence="2" key="1">
    <citation type="submission" date="2019-08" db="EMBL/GenBank/DDBJ databases">
        <title>The complete genome of Acinetobacter defluvii strain WCHAD010030.</title>
        <authorList>
            <person name="Hu Y."/>
            <person name="Qin J."/>
            <person name="Feng Y."/>
            <person name="Zong Z."/>
        </authorList>
    </citation>
    <scope>NUCLEOTIDE SEQUENCE</scope>
    <source>
        <strain evidence="2">WCHA30</strain>
    </source>
</reference>
<dbReference type="InterPro" id="IPR011051">
    <property type="entry name" value="RmlC_Cupin_sf"/>
</dbReference>
<keyword evidence="3" id="KW-1185">Reference proteome</keyword>
<sequence>MTFLYIAGQGLAQCETTVDYPKPERLVKANPKRLTQSLYAHPNMNCGIWQCEVGAWNIVFADNKQEFFNVIEGVVRIHHAGNDSFIEVKAGEAGVIPPSFIGTFEVVEAVKKYFVVVEV</sequence>
<dbReference type="PANTHER" id="PTHR40943:SF2">
    <property type="entry name" value="(S)-UREIDOGLYCINE AMINOHYDROLASE CUPIN DOMAIN-CONTAINING PROTEIN"/>
    <property type="match status" value="1"/>
</dbReference>
<dbReference type="InterPro" id="IPR014710">
    <property type="entry name" value="RmlC-like_jellyroll"/>
</dbReference>
<dbReference type="SUPFAM" id="SSF51182">
    <property type="entry name" value="RmlC-like cupins"/>
    <property type="match status" value="1"/>
</dbReference>
<dbReference type="Pfam" id="PF05899">
    <property type="entry name" value="Cupin_3"/>
    <property type="match status" value="1"/>
</dbReference>
<dbReference type="Proteomes" id="UP000245977">
    <property type="component" value="Chromosome"/>
</dbReference>
<evidence type="ECO:0000259" key="1">
    <source>
        <dbReference type="Pfam" id="PF05899"/>
    </source>
</evidence>
<proteinExistence type="predicted"/>
<dbReference type="RefSeq" id="WP_065991944.1">
    <property type="nucleotide sequence ID" value="NZ_CP029397.2"/>
</dbReference>
<organism evidence="2 3">
    <name type="scientific">Acinetobacter defluvii</name>
    <dbReference type="NCBI Taxonomy" id="1871111"/>
    <lineage>
        <taxon>Bacteria</taxon>
        <taxon>Pseudomonadati</taxon>
        <taxon>Pseudomonadota</taxon>
        <taxon>Gammaproteobacteria</taxon>
        <taxon>Moraxellales</taxon>
        <taxon>Moraxellaceae</taxon>
        <taxon>Acinetobacter</taxon>
    </lineage>
</organism>
<dbReference type="Gene3D" id="2.60.120.10">
    <property type="entry name" value="Jelly Rolls"/>
    <property type="match status" value="1"/>
</dbReference>
<evidence type="ECO:0000313" key="3">
    <source>
        <dbReference type="Proteomes" id="UP000245977"/>
    </source>
</evidence>
<feature type="domain" description="(S)-ureidoglycine aminohydrolase cupin" evidence="1">
    <location>
        <begin position="44"/>
        <end position="114"/>
    </location>
</feature>
<evidence type="ECO:0000313" key="2">
    <source>
        <dbReference type="EMBL" id="AWL28544.1"/>
    </source>
</evidence>
<dbReference type="EMBL" id="CP029397">
    <property type="protein sequence ID" value="AWL28544.1"/>
    <property type="molecule type" value="Genomic_DNA"/>
</dbReference>
<protein>
    <submittedName>
        <fullName evidence="2">DUF861 domain-containing protein</fullName>
    </submittedName>
</protein>
<dbReference type="PANTHER" id="PTHR40943">
    <property type="entry name" value="CYTOPLASMIC PROTEIN-RELATED"/>
    <property type="match status" value="1"/>
</dbReference>
<dbReference type="AlphaFoldDB" id="A0A2S2FC54"/>
<accession>A0A2S2FC54</accession>
<dbReference type="STRING" id="1871111.GCA_001704615_00074"/>